<sequence>MALLRFSLTILCLSACASAIVGPVANGTSKSTKTDTYLDAYSKSRVEAEKAKQGVIIITAKDGETKISNRDDSYQSVYDYSPPYSNGDSNNGFSSSGSSYSAPSASNSYLPPSSYGPPVKFESDSSYNAPSNTYGPPSSSYGPPSSSYGPPSSSYGPPAHTYGPPAPTYGPPSYSYGPPSHKPPPQIYGPPLKPSYGVPYTAPGLGFLDKLSLKLDILTIAKLMLKFLIFKKIVTMIAVVCMLLVIPKLISFKKDDGGNGNANDEDDRQFGHTNVIELTSAHQLLERAIAVYGRQQPGCGITCRVRRVIDDLYEFQPYFSLKSGAKNGCSIKPIVEEWASLAMSQVQEQRPGTRYLTTESARGVATRVSRNTILPTMLGCARAFMG</sequence>
<feature type="signal peptide" evidence="3">
    <location>
        <begin position="1"/>
        <end position="19"/>
    </location>
</feature>
<evidence type="ECO:0000256" key="3">
    <source>
        <dbReference type="SAM" id="SignalP"/>
    </source>
</evidence>
<protein>
    <submittedName>
        <fullName evidence="4">Uncharacterized protein</fullName>
    </submittedName>
</protein>
<feature type="compositionally biased region" description="Low complexity" evidence="1">
    <location>
        <begin position="134"/>
        <end position="158"/>
    </location>
</feature>
<evidence type="ECO:0000313" key="4">
    <source>
        <dbReference type="EMBL" id="CAH2047147.1"/>
    </source>
</evidence>
<keyword evidence="2" id="KW-0472">Membrane</keyword>
<keyword evidence="2" id="KW-0812">Transmembrane</keyword>
<feature type="compositionally biased region" description="Pro residues" evidence="1">
    <location>
        <begin position="180"/>
        <end position="189"/>
    </location>
</feature>
<accession>A0ABN8I606</accession>
<evidence type="ECO:0000256" key="1">
    <source>
        <dbReference type="SAM" id="MobiDB-lite"/>
    </source>
</evidence>
<feature type="compositionally biased region" description="Polar residues" evidence="1">
    <location>
        <begin position="124"/>
        <end position="133"/>
    </location>
</feature>
<organism evidence="4 5">
    <name type="scientific">Iphiclides podalirius</name>
    <name type="common">scarce swallowtail</name>
    <dbReference type="NCBI Taxonomy" id="110791"/>
    <lineage>
        <taxon>Eukaryota</taxon>
        <taxon>Metazoa</taxon>
        <taxon>Ecdysozoa</taxon>
        <taxon>Arthropoda</taxon>
        <taxon>Hexapoda</taxon>
        <taxon>Insecta</taxon>
        <taxon>Pterygota</taxon>
        <taxon>Neoptera</taxon>
        <taxon>Endopterygota</taxon>
        <taxon>Lepidoptera</taxon>
        <taxon>Glossata</taxon>
        <taxon>Ditrysia</taxon>
        <taxon>Papilionoidea</taxon>
        <taxon>Papilionidae</taxon>
        <taxon>Papilioninae</taxon>
        <taxon>Iphiclides</taxon>
    </lineage>
</organism>
<feature type="non-terminal residue" evidence="4">
    <location>
        <position position="386"/>
    </location>
</feature>
<dbReference type="EMBL" id="OW152829">
    <property type="protein sequence ID" value="CAH2047147.1"/>
    <property type="molecule type" value="Genomic_DNA"/>
</dbReference>
<evidence type="ECO:0000313" key="5">
    <source>
        <dbReference type="Proteomes" id="UP000837857"/>
    </source>
</evidence>
<keyword evidence="5" id="KW-1185">Reference proteome</keyword>
<feature type="region of interest" description="Disordered" evidence="1">
    <location>
        <begin position="68"/>
        <end position="189"/>
    </location>
</feature>
<keyword evidence="3" id="KW-0732">Signal</keyword>
<evidence type="ECO:0000256" key="2">
    <source>
        <dbReference type="SAM" id="Phobius"/>
    </source>
</evidence>
<keyword evidence="2" id="KW-1133">Transmembrane helix</keyword>
<reference evidence="4" key="1">
    <citation type="submission" date="2022-03" db="EMBL/GenBank/DDBJ databases">
        <authorList>
            <person name="Martin H S."/>
        </authorList>
    </citation>
    <scope>NUCLEOTIDE SEQUENCE</scope>
</reference>
<feature type="chain" id="PRO_5045040788" evidence="3">
    <location>
        <begin position="20"/>
        <end position="386"/>
    </location>
</feature>
<name>A0ABN8I606_9NEOP</name>
<feature type="compositionally biased region" description="Low complexity" evidence="1">
    <location>
        <begin position="84"/>
        <end position="113"/>
    </location>
</feature>
<dbReference type="Proteomes" id="UP000837857">
    <property type="component" value="Chromosome 17"/>
</dbReference>
<proteinExistence type="predicted"/>
<gene>
    <name evidence="4" type="ORF">IPOD504_LOCUS5646</name>
</gene>
<feature type="transmembrane region" description="Helical" evidence="2">
    <location>
        <begin position="223"/>
        <end position="246"/>
    </location>
</feature>